<organism evidence="1 2">
    <name type="scientific">Gigaspora rosea</name>
    <dbReference type="NCBI Taxonomy" id="44941"/>
    <lineage>
        <taxon>Eukaryota</taxon>
        <taxon>Fungi</taxon>
        <taxon>Fungi incertae sedis</taxon>
        <taxon>Mucoromycota</taxon>
        <taxon>Glomeromycotina</taxon>
        <taxon>Glomeromycetes</taxon>
        <taxon>Diversisporales</taxon>
        <taxon>Gigasporaceae</taxon>
        <taxon>Gigaspora</taxon>
    </lineage>
</organism>
<reference evidence="1 2" key="1">
    <citation type="submission" date="2018-06" db="EMBL/GenBank/DDBJ databases">
        <title>Comparative genomics reveals the genomic features of Rhizophagus irregularis, R. cerebriforme, R. diaphanum and Gigaspora rosea, and their symbiotic lifestyle signature.</title>
        <authorList>
            <person name="Morin E."/>
            <person name="San Clemente H."/>
            <person name="Chen E.C.H."/>
            <person name="De La Providencia I."/>
            <person name="Hainaut M."/>
            <person name="Kuo A."/>
            <person name="Kohler A."/>
            <person name="Murat C."/>
            <person name="Tang N."/>
            <person name="Roy S."/>
            <person name="Loubradou J."/>
            <person name="Henrissat B."/>
            <person name="Grigoriev I.V."/>
            <person name="Corradi N."/>
            <person name="Roux C."/>
            <person name="Martin F.M."/>
        </authorList>
    </citation>
    <scope>NUCLEOTIDE SEQUENCE [LARGE SCALE GENOMIC DNA]</scope>
    <source>
        <strain evidence="1 2">DAOM 194757</strain>
    </source>
</reference>
<evidence type="ECO:0000313" key="2">
    <source>
        <dbReference type="Proteomes" id="UP000266673"/>
    </source>
</evidence>
<dbReference type="EMBL" id="QKWP01001934">
    <property type="protein sequence ID" value="RIB05717.1"/>
    <property type="molecule type" value="Genomic_DNA"/>
</dbReference>
<proteinExistence type="predicted"/>
<name>A0A397U9J1_9GLOM</name>
<dbReference type="Proteomes" id="UP000266673">
    <property type="component" value="Unassembled WGS sequence"/>
</dbReference>
<dbReference type="AlphaFoldDB" id="A0A397U9J1"/>
<gene>
    <name evidence="1" type="ORF">C2G38_2218921</name>
</gene>
<sequence>MSKVIPYQLCKLQQIITGREKPEWIKHFKSEWRILSRRPINNTYITNVDQWTCGCLYYLTSRFGICKHLVQQKEPVSSNFFDQIKRNNQPPFLTECDQDLVNVQSITLHNSNESNDNENYNNQSENSDEIYNELITLTTKALTLLEEQKEASNILWARSIKKKFNSINRMVEEVEQYKRKRTLHLTWKGHTHNTRFLN</sequence>
<dbReference type="OrthoDB" id="2440385at2759"/>
<protein>
    <recommendedName>
        <fullName evidence="3">SWIM-type domain-containing protein</fullName>
    </recommendedName>
</protein>
<keyword evidence="2" id="KW-1185">Reference proteome</keyword>
<evidence type="ECO:0008006" key="3">
    <source>
        <dbReference type="Google" id="ProtNLM"/>
    </source>
</evidence>
<evidence type="ECO:0000313" key="1">
    <source>
        <dbReference type="EMBL" id="RIB05717.1"/>
    </source>
</evidence>
<accession>A0A397U9J1</accession>
<comment type="caution">
    <text evidence="1">The sequence shown here is derived from an EMBL/GenBank/DDBJ whole genome shotgun (WGS) entry which is preliminary data.</text>
</comment>